<feature type="domain" description="Virulence-associated protein E-like" evidence="2">
    <location>
        <begin position="74"/>
        <end position="269"/>
    </location>
</feature>
<evidence type="ECO:0000313" key="4">
    <source>
        <dbReference type="Proteomes" id="UP000620262"/>
    </source>
</evidence>
<dbReference type="PANTHER" id="PTHR34985:SF1">
    <property type="entry name" value="SLR0554 PROTEIN"/>
    <property type="match status" value="1"/>
</dbReference>
<comment type="caution">
    <text evidence="3">The sequence shown here is derived from an EMBL/GenBank/DDBJ whole genome shotgun (WGS) entry which is preliminary data.</text>
</comment>
<dbReference type="PANTHER" id="PTHR34985">
    <property type="entry name" value="SLR0554 PROTEIN"/>
    <property type="match status" value="1"/>
</dbReference>
<dbReference type="Proteomes" id="UP000620262">
    <property type="component" value="Unassembled WGS sequence"/>
</dbReference>
<dbReference type="SUPFAM" id="SSF52540">
    <property type="entry name" value="P-loop containing nucleoside triphosphate hydrolases"/>
    <property type="match status" value="1"/>
</dbReference>
<gene>
    <name evidence="3" type="ORF">H4W29_001382</name>
</gene>
<feature type="compositionally biased region" description="Basic and acidic residues" evidence="1">
    <location>
        <begin position="368"/>
        <end position="382"/>
    </location>
</feature>
<feature type="region of interest" description="Disordered" evidence="1">
    <location>
        <begin position="368"/>
        <end position="390"/>
    </location>
</feature>
<evidence type="ECO:0000313" key="3">
    <source>
        <dbReference type="EMBL" id="MBE1504201.1"/>
    </source>
</evidence>
<evidence type="ECO:0000259" key="2">
    <source>
        <dbReference type="Pfam" id="PF05272"/>
    </source>
</evidence>
<name>A0ABR9ILZ4_RHIVS</name>
<dbReference type="InterPro" id="IPR007936">
    <property type="entry name" value="VapE-like_dom"/>
</dbReference>
<accession>A0ABR9ILZ4</accession>
<reference evidence="3 4" key="1">
    <citation type="submission" date="2020-10" db="EMBL/GenBank/DDBJ databases">
        <title>Sequencing the genomes of 1000 actinobacteria strains.</title>
        <authorList>
            <person name="Klenk H.-P."/>
        </authorList>
    </citation>
    <scope>NUCLEOTIDE SEQUENCE [LARGE SCALE GENOMIC DNA]</scope>
    <source>
        <strain evidence="3 4">DSM 7307</strain>
    </source>
</reference>
<evidence type="ECO:0000256" key="1">
    <source>
        <dbReference type="SAM" id="MobiDB-lite"/>
    </source>
</evidence>
<keyword evidence="4" id="KW-1185">Reference proteome</keyword>
<protein>
    <recommendedName>
        <fullName evidence="2">Virulence-associated protein E-like domain-containing protein</fullName>
    </recommendedName>
</protein>
<sequence>MVDRQWFIKLNLLSGELEIHRDSGIVPMGDARLAEIRFELARAAQGREPSKDNIVDALVLIGERRAYHPVHDYLARLQWDRKPRIDTWLVDYFGAEDTPLNRAFGRKILCAAVRRVRHPGCKFDHMLVVEGPQGIGKSSAILALCHDSDWFTDQLEIGADAKVTIEKTAGHWILEMPELDGLSRRDTNRVKSFIPTMIDSARLSYGRFTTKRQRQFILFGTTNESRYLTDTTGNRRFWIVRATAADPSGIAAARDPLWAEAAEREAGENLCLDNQALRNAAAGVAHESSDFGPWLEILRERIPEGPLKIKATDVWKMVGFDGPETINKLTKVHHAHMRAAMVGLGFEKRDNGLRFRDGEKKTAYVRGDPEGAREWSPDRHEPAYGYGSTF</sequence>
<organism evidence="3 4">
    <name type="scientific">Rhizobium viscosum</name>
    <name type="common">Arthrobacter viscosus</name>
    <dbReference type="NCBI Taxonomy" id="1673"/>
    <lineage>
        <taxon>Bacteria</taxon>
        <taxon>Pseudomonadati</taxon>
        <taxon>Pseudomonadota</taxon>
        <taxon>Alphaproteobacteria</taxon>
        <taxon>Hyphomicrobiales</taxon>
        <taxon>Rhizobiaceae</taxon>
        <taxon>Rhizobium/Agrobacterium group</taxon>
        <taxon>Rhizobium</taxon>
    </lineage>
</organism>
<proteinExistence type="predicted"/>
<dbReference type="RefSeq" id="WP_192728262.1">
    <property type="nucleotide sequence ID" value="NZ_BAAAVL010000001.1"/>
</dbReference>
<dbReference type="InterPro" id="IPR027417">
    <property type="entry name" value="P-loop_NTPase"/>
</dbReference>
<dbReference type="EMBL" id="JADBEC010000001">
    <property type="protein sequence ID" value="MBE1504201.1"/>
    <property type="molecule type" value="Genomic_DNA"/>
</dbReference>
<dbReference type="Pfam" id="PF05272">
    <property type="entry name" value="VapE-like_dom"/>
    <property type="match status" value="1"/>
</dbReference>